<accession>A0A9D4S286</accession>
<organism evidence="2 3">
    <name type="scientific">Dreissena polymorpha</name>
    <name type="common">Zebra mussel</name>
    <name type="synonym">Mytilus polymorpha</name>
    <dbReference type="NCBI Taxonomy" id="45954"/>
    <lineage>
        <taxon>Eukaryota</taxon>
        <taxon>Metazoa</taxon>
        <taxon>Spiralia</taxon>
        <taxon>Lophotrochozoa</taxon>
        <taxon>Mollusca</taxon>
        <taxon>Bivalvia</taxon>
        <taxon>Autobranchia</taxon>
        <taxon>Heteroconchia</taxon>
        <taxon>Euheterodonta</taxon>
        <taxon>Imparidentia</taxon>
        <taxon>Neoheterodontei</taxon>
        <taxon>Myida</taxon>
        <taxon>Dreissenoidea</taxon>
        <taxon>Dreissenidae</taxon>
        <taxon>Dreissena</taxon>
    </lineage>
</organism>
<evidence type="ECO:0000313" key="2">
    <source>
        <dbReference type="EMBL" id="KAH3889859.1"/>
    </source>
</evidence>
<dbReference type="Proteomes" id="UP000828390">
    <property type="component" value="Unassembled WGS sequence"/>
</dbReference>
<reference evidence="2" key="1">
    <citation type="journal article" date="2019" name="bioRxiv">
        <title>The Genome of the Zebra Mussel, Dreissena polymorpha: A Resource for Invasive Species Research.</title>
        <authorList>
            <person name="McCartney M.A."/>
            <person name="Auch B."/>
            <person name="Kono T."/>
            <person name="Mallez S."/>
            <person name="Zhang Y."/>
            <person name="Obille A."/>
            <person name="Becker A."/>
            <person name="Abrahante J.E."/>
            <person name="Garbe J."/>
            <person name="Badalamenti J.P."/>
            <person name="Herman A."/>
            <person name="Mangelson H."/>
            <person name="Liachko I."/>
            <person name="Sullivan S."/>
            <person name="Sone E.D."/>
            <person name="Koren S."/>
            <person name="Silverstein K.A.T."/>
            <person name="Beckman K.B."/>
            <person name="Gohl D.M."/>
        </authorList>
    </citation>
    <scope>NUCLEOTIDE SEQUENCE</scope>
    <source>
        <strain evidence="2">Duluth1</strain>
        <tissue evidence="2">Whole animal</tissue>
    </source>
</reference>
<gene>
    <name evidence="2" type="ORF">DPMN_013924</name>
</gene>
<sequence>MPSRADRPQSCKPDRPRHTCPSQMDHSRPEEHGPPISNFTAPAALRHMVLQLSCSSATA</sequence>
<reference evidence="2" key="2">
    <citation type="submission" date="2020-11" db="EMBL/GenBank/DDBJ databases">
        <authorList>
            <person name="McCartney M.A."/>
            <person name="Auch B."/>
            <person name="Kono T."/>
            <person name="Mallez S."/>
            <person name="Becker A."/>
            <person name="Gohl D.M."/>
            <person name="Silverstein K.A.T."/>
            <person name="Koren S."/>
            <person name="Bechman K.B."/>
            <person name="Herman A."/>
            <person name="Abrahante J.E."/>
            <person name="Garbe J."/>
        </authorList>
    </citation>
    <scope>NUCLEOTIDE SEQUENCE</scope>
    <source>
        <strain evidence="2">Duluth1</strain>
        <tissue evidence="2">Whole animal</tissue>
    </source>
</reference>
<dbReference type="AlphaFoldDB" id="A0A9D4S286"/>
<protein>
    <submittedName>
        <fullName evidence="2">Uncharacterized protein</fullName>
    </submittedName>
</protein>
<keyword evidence="3" id="KW-1185">Reference proteome</keyword>
<evidence type="ECO:0000256" key="1">
    <source>
        <dbReference type="SAM" id="MobiDB-lite"/>
    </source>
</evidence>
<feature type="compositionally biased region" description="Basic and acidic residues" evidence="1">
    <location>
        <begin position="1"/>
        <end position="17"/>
    </location>
</feature>
<proteinExistence type="predicted"/>
<name>A0A9D4S286_DREPO</name>
<evidence type="ECO:0000313" key="3">
    <source>
        <dbReference type="Proteomes" id="UP000828390"/>
    </source>
</evidence>
<feature type="region of interest" description="Disordered" evidence="1">
    <location>
        <begin position="1"/>
        <end position="39"/>
    </location>
</feature>
<comment type="caution">
    <text evidence="2">The sequence shown here is derived from an EMBL/GenBank/DDBJ whole genome shotgun (WGS) entry which is preliminary data.</text>
</comment>
<dbReference type="EMBL" id="JAIWYP010000001">
    <property type="protein sequence ID" value="KAH3889859.1"/>
    <property type="molecule type" value="Genomic_DNA"/>
</dbReference>